<dbReference type="AlphaFoldDB" id="A0A7Y9WA00"/>
<evidence type="ECO:0000313" key="2">
    <source>
        <dbReference type="EMBL" id="NYH16974.1"/>
    </source>
</evidence>
<name>A0A7Y9WA00_9BURK</name>
<evidence type="ECO:0008006" key="4">
    <source>
        <dbReference type="Google" id="ProtNLM"/>
    </source>
</evidence>
<protein>
    <recommendedName>
        <fullName evidence="4">Secreted protein</fullName>
    </recommendedName>
</protein>
<accession>A0A7Y9WA00</accession>
<dbReference type="EMBL" id="JACCAU010000001">
    <property type="protein sequence ID" value="NYH16974.1"/>
    <property type="molecule type" value="Genomic_DNA"/>
</dbReference>
<proteinExistence type="predicted"/>
<keyword evidence="1" id="KW-0732">Signal</keyword>
<evidence type="ECO:0000313" key="3">
    <source>
        <dbReference type="Proteomes" id="UP000572540"/>
    </source>
</evidence>
<gene>
    <name evidence="2" type="ORF">GGD41_004202</name>
</gene>
<feature type="signal peptide" evidence="1">
    <location>
        <begin position="1"/>
        <end position="19"/>
    </location>
</feature>
<dbReference type="RefSeq" id="WP_179713576.1">
    <property type="nucleotide sequence ID" value="NZ_JACCAU010000001.1"/>
</dbReference>
<organism evidence="2 3">
    <name type="scientific">Paraburkholderia bryophila</name>
    <dbReference type="NCBI Taxonomy" id="420952"/>
    <lineage>
        <taxon>Bacteria</taxon>
        <taxon>Pseudomonadati</taxon>
        <taxon>Pseudomonadota</taxon>
        <taxon>Betaproteobacteria</taxon>
        <taxon>Burkholderiales</taxon>
        <taxon>Burkholderiaceae</taxon>
        <taxon>Paraburkholderia</taxon>
    </lineage>
</organism>
<reference evidence="2 3" key="1">
    <citation type="submission" date="2020-07" db="EMBL/GenBank/DDBJ databases">
        <title>Exploring microbial biodiversity for novel pathways involved in the catabolism of aromatic compounds derived from lignin.</title>
        <authorList>
            <person name="Elkins J."/>
        </authorList>
    </citation>
    <scope>NUCLEOTIDE SEQUENCE [LARGE SCALE GENOMIC DNA]</scope>
    <source>
        <strain evidence="2 3">H2C3B</strain>
    </source>
</reference>
<comment type="caution">
    <text evidence="2">The sequence shown here is derived from an EMBL/GenBank/DDBJ whole genome shotgun (WGS) entry which is preliminary data.</text>
</comment>
<sequence length="142" mass="14480">MTNKTTVACAMLMAGLLGAQQGQTQDRADYLTVSAFGVARPFESPVPLDGNVKAFCVNGNAQIGGFSGQVTDSTTTGLPTSSSCSGDYVVRGSVKQPGGSPVECSAVTVARPQGGWNGNTHYAHFGSVVVSDNKVLCSMGGE</sequence>
<evidence type="ECO:0000256" key="1">
    <source>
        <dbReference type="SAM" id="SignalP"/>
    </source>
</evidence>
<dbReference type="Proteomes" id="UP000572540">
    <property type="component" value="Unassembled WGS sequence"/>
</dbReference>
<feature type="chain" id="PRO_5030704809" description="Secreted protein" evidence="1">
    <location>
        <begin position="20"/>
        <end position="142"/>
    </location>
</feature>